<dbReference type="PANTHER" id="PTHR31286:SF180">
    <property type="entry name" value="OS10G0362600 PROTEIN"/>
    <property type="match status" value="1"/>
</dbReference>
<sequence>MVWSKGAWFIFGKPFIFQRWSSHFSPKREEFTSVPIWVKIHDLPLCCWTPVGISKIATKIGQPLAVDALTASKSRLTYARVCVQVDSSASFPDFIPITVVGKLFNLQIQYEWRPTICHICKSFNHQANACPSNPTPLTVPPKTFRGRSKSRRARPPSQNPKGLLPTPAALPENHFNNHTTTDTSVLPNLTSAEPPPSPHLHAEATPPTDALPPSAPSSALIPNLNSPTLPASSSSDPLLPSSRSSPTNTASPSKTLSANKFSALQALSDTETTSTHYPMDVATDHATPTGSPPASKVLPAASQPKAVSQSHRNTRGKGSRKCPNSSTGHL</sequence>
<evidence type="ECO:0008006" key="4">
    <source>
        <dbReference type="Google" id="ProtNLM"/>
    </source>
</evidence>
<evidence type="ECO:0000313" key="2">
    <source>
        <dbReference type="EMBL" id="KAL0929167.1"/>
    </source>
</evidence>
<dbReference type="PANTHER" id="PTHR31286">
    <property type="entry name" value="GLYCINE-RICH CELL WALL STRUCTURAL PROTEIN 1.8-LIKE"/>
    <property type="match status" value="1"/>
</dbReference>
<dbReference type="AlphaFoldDB" id="A0ABD0WCK3"/>
<feature type="compositionally biased region" description="Basic residues" evidence="1">
    <location>
        <begin position="144"/>
        <end position="154"/>
    </location>
</feature>
<feature type="compositionally biased region" description="Polar residues" evidence="1">
    <location>
        <begin position="174"/>
        <end position="191"/>
    </location>
</feature>
<dbReference type="EMBL" id="JANQDX010000001">
    <property type="protein sequence ID" value="KAL0929167.1"/>
    <property type="molecule type" value="Genomic_DNA"/>
</dbReference>
<evidence type="ECO:0000313" key="3">
    <source>
        <dbReference type="Proteomes" id="UP001552299"/>
    </source>
</evidence>
<feature type="region of interest" description="Disordered" evidence="1">
    <location>
        <begin position="271"/>
        <end position="330"/>
    </location>
</feature>
<reference evidence="2 3" key="1">
    <citation type="journal article" date="2024" name="Plant Biotechnol. J.">
        <title>Dendrobium thyrsiflorum genome and its molecular insights into genes involved in important horticultural traits.</title>
        <authorList>
            <person name="Chen B."/>
            <person name="Wang J.Y."/>
            <person name="Zheng P.J."/>
            <person name="Li K.L."/>
            <person name="Liang Y.M."/>
            <person name="Chen X.F."/>
            <person name="Zhang C."/>
            <person name="Zhao X."/>
            <person name="He X."/>
            <person name="Zhang G.Q."/>
            <person name="Liu Z.J."/>
            <person name="Xu Q."/>
        </authorList>
    </citation>
    <scope>NUCLEOTIDE SEQUENCE [LARGE SCALE GENOMIC DNA]</scope>
    <source>
        <strain evidence="2">GZMU011</strain>
    </source>
</reference>
<feature type="region of interest" description="Disordered" evidence="1">
    <location>
        <begin position="131"/>
        <end position="257"/>
    </location>
</feature>
<keyword evidence="3" id="KW-1185">Reference proteome</keyword>
<accession>A0ABD0WCK3</accession>
<dbReference type="Proteomes" id="UP001552299">
    <property type="component" value="Unassembled WGS sequence"/>
</dbReference>
<protein>
    <recommendedName>
        <fullName evidence="4">DUF4283 domain-containing protein</fullName>
    </recommendedName>
</protein>
<proteinExistence type="predicted"/>
<evidence type="ECO:0000256" key="1">
    <source>
        <dbReference type="SAM" id="MobiDB-lite"/>
    </source>
</evidence>
<organism evidence="2 3">
    <name type="scientific">Dendrobium thyrsiflorum</name>
    <name type="common">Pinecone-like raceme dendrobium</name>
    <name type="synonym">Orchid</name>
    <dbReference type="NCBI Taxonomy" id="117978"/>
    <lineage>
        <taxon>Eukaryota</taxon>
        <taxon>Viridiplantae</taxon>
        <taxon>Streptophyta</taxon>
        <taxon>Embryophyta</taxon>
        <taxon>Tracheophyta</taxon>
        <taxon>Spermatophyta</taxon>
        <taxon>Magnoliopsida</taxon>
        <taxon>Liliopsida</taxon>
        <taxon>Asparagales</taxon>
        <taxon>Orchidaceae</taxon>
        <taxon>Epidendroideae</taxon>
        <taxon>Malaxideae</taxon>
        <taxon>Dendrobiinae</taxon>
        <taxon>Dendrobium</taxon>
    </lineage>
</organism>
<comment type="caution">
    <text evidence="2">The sequence shown here is derived from an EMBL/GenBank/DDBJ whole genome shotgun (WGS) entry which is preliminary data.</text>
</comment>
<name>A0ABD0WCK3_DENTH</name>
<gene>
    <name evidence="2" type="ORF">M5K25_001111</name>
</gene>
<dbReference type="InterPro" id="IPR040256">
    <property type="entry name" value="At4g02000-like"/>
</dbReference>
<feature type="compositionally biased region" description="Low complexity" evidence="1">
    <location>
        <begin position="216"/>
        <end position="249"/>
    </location>
</feature>